<keyword evidence="1" id="KW-1185">Reference proteome</keyword>
<evidence type="ECO:0000313" key="2">
    <source>
        <dbReference type="WBParaSite" id="L893_g3297.t1"/>
    </source>
</evidence>
<protein>
    <submittedName>
        <fullName evidence="2">Transmembrane protein</fullName>
    </submittedName>
</protein>
<evidence type="ECO:0000313" key="1">
    <source>
        <dbReference type="Proteomes" id="UP000095287"/>
    </source>
</evidence>
<dbReference type="WBParaSite" id="L893_g3297.t1">
    <property type="protein sequence ID" value="L893_g3297.t1"/>
    <property type="gene ID" value="L893_g3297"/>
</dbReference>
<dbReference type="Proteomes" id="UP000095287">
    <property type="component" value="Unplaced"/>
</dbReference>
<reference evidence="2" key="1">
    <citation type="submission" date="2016-11" db="UniProtKB">
        <authorList>
            <consortium name="WormBaseParasite"/>
        </authorList>
    </citation>
    <scope>IDENTIFICATION</scope>
</reference>
<dbReference type="AlphaFoldDB" id="A0A1I8A643"/>
<sequence length="159" mass="17685">METQGLPARHWHFRKAIDGTEVHVSRREMRPDCLRGRQETSGLGGTSLTQQPCSIAEGVFLVSKGVSLTLTSLLVLYLTHRGGQLERSFLLLDSDQMHQCNTVRQGGCRVTPFYASRQYSAYFLVQGLKDSSFSFVPRGARGEVAPQVLLGNESEDRVL</sequence>
<accession>A0A1I8A643</accession>
<proteinExistence type="predicted"/>
<organism evidence="1 2">
    <name type="scientific">Steinernema glaseri</name>
    <dbReference type="NCBI Taxonomy" id="37863"/>
    <lineage>
        <taxon>Eukaryota</taxon>
        <taxon>Metazoa</taxon>
        <taxon>Ecdysozoa</taxon>
        <taxon>Nematoda</taxon>
        <taxon>Chromadorea</taxon>
        <taxon>Rhabditida</taxon>
        <taxon>Tylenchina</taxon>
        <taxon>Panagrolaimomorpha</taxon>
        <taxon>Strongyloidoidea</taxon>
        <taxon>Steinernematidae</taxon>
        <taxon>Steinernema</taxon>
    </lineage>
</organism>
<name>A0A1I8A643_9BILA</name>